<dbReference type="KEGG" id="fop:FNB79_07865"/>
<evidence type="ECO:0000313" key="3">
    <source>
        <dbReference type="Proteomes" id="UP000319209"/>
    </source>
</evidence>
<gene>
    <name evidence="2" type="ORF">FNB79_07865</name>
</gene>
<dbReference type="Gene3D" id="2.30.30.40">
    <property type="entry name" value="SH3 Domains"/>
    <property type="match status" value="1"/>
</dbReference>
<dbReference type="PROSITE" id="PS51781">
    <property type="entry name" value="SH3B"/>
    <property type="match status" value="1"/>
</dbReference>
<dbReference type="Pfam" id="PF08239">
    <property type="entry name" value="SH3_3"/>
    <property type="match status" value="1"/>
</dbReference>
<proteinExistence type="predicted"/>
<dbReference type="OrthoDB" id="1410098at2"/>
<protein>
    <submittedName>
        <fullName evidence="2">SH3 domain-containing protein</fullName>
    </submittedName>
</protein>
<dbReference type="InterPro" id="IPR003646">
    <property type="entry name" value="SH3-like_bac-type"/>
</dbReference>
<dbReference type="Proteomes" id="UP000319209">
    <property type="component" value="Chromosome"/>
</dbReference>
<accession>A0A516GQY6</accession>
<sequence>MNKLTCIFLFMSCLIYSQDIDYNNTYSDLENGKEYYLFGNDVAFRTDPDTKSKTIDLIKIGSKIQIIEKSENTVLYNGLPSNYYKVKYNEQIGYVLGGLISLGKKEMGASTYFYTYGKKNDTYYIIIRHVNDKQEITEATTDLKTNDFALEVYDNKGIQGIDNIIFVNYLAEACGVEGGGVYFFEVDGSMTKVFNISQMSNAGIYWYFETLIFPNDKDGIDGKIVYKKESGTYQDEATNWVEINTVSRELEWKNGEILPKLDTEF</sequence>
<keyword evidence="3" id="KW-1185">Reference proteome</keyword>
<feature type="domain" description="SH3b" evidence="1">
    <location>
        <begin position="32"/>
        <end position="104"/>
    </location>
</feature>
<reference evidence="2 3" key="1">
    <citation type="submission" date="2019-07" db="EMBL/GenBank/DDBJ databases">
        <title>Genome sequencing for Formosa sp. PS13.</title>
        <authorList>
            <person name="Park S.-J."/>
        </authorList>
    </citation>
    <scope>NUCLEOTIDE SEQUENCE [LARGE SCALE GENOMIC DNA]</scope>
    <source>
        <strain evidence="2 3">PS13</strain>
    </source>
</reference>
<dbReference type="RefSeq" id="WP_143380792.1">
    <property type="nucleotide sequence ID" value="NZ_CP041637.1"/>
</dbReference>
<dbReference type="EMBL" id="CP041637">
    <property type="protein sequence ID" value="QDO93903.1"/>
    <property type="molecule type" value="Genomic_DNA"/>
</dbReference>
<evidence type="ECO:0000313" key="2">
    <source>
        <dbReference type="EMBL" id="QDO93903.1"/>
    </source>
</evidence>
<evidence type="ECO:0000259" key="1">
    <source>
        <dbReference type="PROSITE" id="PS51781"/>
    </source>
</evidence>
<dbReference type="AlphaFoldDB" id="A0A516GQY6"/>
<name>A0A516GQY6_9FLAO</name>
<organism evidence="2 3">
    <name type="scientific">Formosa sediminum</name>
    <dbReference type="NCBI Taxonomy" id="2594004"/>
    <lineage>
        <taxon>Bacteria</taxon>
        <taxon>Pseudomonadati</taxon>
        <taxon>Bacteroidota</taxon>
        <taxon>Flavobacteriia</taxon>
        <taxon>Flavobacteriales</taxon>
        <taxon>Flavobacteriaceae</taxon>
        <taxon>Formosa</taxon>
    </lineage>
</organism>